<name>A0A0U1NZS1_9BACI</name>
<dbReference type="InterPro" id="IPR027396">
    <property type="entry name" value="DsrEFH-like"/>
</dbReference>
<keyword evidence="2" id="KW-1185">Reference proteome</keyword>
<dbReference type="Gene3D" id="3.40.1260.10">
    <property type="entry name" value="DsrEFH-like"/>
    <property type="match status" value="1"/>
</dbReference>
<dbReference type="EMBL" id="CVRB01000003">
    <property type="protein sequence ID" value="CRK83493.1"/>
    <property type="molecule type" value="Genomic_DNA"/>
</dbReference>
<dbReference type="InterPro" id="IPR003787">
    <property type="entry name" value="Sulphur_relay_DsrE/F-like"/>
</dbReference>
<dbReference type="Pfam" id="PF02635">
    <property type="entry name" value="DsrE"/>
    <property type="match status" value="1"/>
</dbReference>
<dbReference type="Proteomes" id="UP000199087">
    <property type="component" value="Unassembled WGS sequence"/>
</dbReference>
<dbReference type="RefSeq" id="WP_090636057.1">
    <property type="nucleotide sequence ID" value="NZ_CVRB01000003.1"/>
</dbReference>
<evidence type="ECO:0000313" key="1">
    <source>
        <dbReference type="EMBL" id="CRK83493.1"/>
    </source>
</evidence>
<proteinExistence type="predicted"/>
<accession>A0A0U1NZS1</accession>
<organism evidence="1 2">
    <name type="scientific">Neobacillus massiliamazoniensis</name>
    <dbReference type="NCBI Taxonomy" id="1499688"/>
    <lineage>
        <taxon>Bacteria</taxon>
        <taxon>Bacillati</taxon>
        <taxon>Bacillota</taxon>
        <taxon>Bacilli</taxon>
        <taxon>Bacillales</taxon>
        <taxon>Bacillaceae</taxon>
        <taxon>Neobacillus</taxon>
    </lineage>
</organism>
<dbReference type="SUPFAM" id="SSF75169">
    <property type="entry name" value="DsrEFH-like"/>
    <property type="match status" value="1"/>
</dbReference>
<dbReference type="AlphaFoldDB" id="A0A0U1NZS1"/>
<protein>
    <submittedName>
        <fullName evidence="1">YchN-like protein</fullName>
    </submittedName>
</protein>
<gene>
    <name evidence="1" type="ORF">BN000_03464</name>
</gene>
<reference evidence="2" key="1">
    <citation type="submission" date="2015-05" db="EMBL/GenBank/DDBJ databases">
        <authorList>
            <person name="Urmite Genomes"/>
        </authorList>
    </citation>
    <scope>NUCLEOTIDE SEQUENCE [LARGE SCALE GENOMIC DNA]</scope>
    <source>
        <strain evidence="2">LF1</strain>
    </source>
</reference>
<dbReference type="STRING" id="1499688.BN000_03464"/>
<evidence type="ECO:0000313" key="2">
    <source>
        <dbReference type="Proteomes" id="UP000199087"/>
    </source>
</evidence>
<sequence length="112" mass="12513">MKNKVILVSSNQLGRGDKELGENILETYFTILKQQPELPTAIFCMNSGVFTMTEDSFVSVHLKEIEAKGVEVLACKTCVDHYEVENKLTVGKISGMAHFIELQAKYEVITIS</sequence>
<dbReference type="OrthoDB" id="9801500at2"/>